<evidence type="ECO:0000313" key="3">
    <source>
        <dbReference type="Proteomes" id="UP000000235"/>
    </source>
</evidence>
<dbReference type="Pfam" id="PF01425">
    <property type="entry name" value="Amidase"/>
    <property type="match status" value="1"/>
</dbReference>
<protein>
    <submittedName>
        <fullName evidence="2">Amidase</fullName>
    </submittedName>
</protein>
<accession>A4XDM4</accession>
<dbReference type="PANTHER" id="PTHR43372">
    <property type="entry name" value="FATTY-ACID AMIDE HYDROLASE"/>
    <property type="match status" value="1"/>
</dbReference>
<dbReference type="KEGG" id="stp:Strop_3411"/>
<dbReference type="Gene3D" id="3.90.1300.10">
    <property type="entry name" value="Amidase signature (AS) domain"/>
    <property type="match status" value="1"/>
</dbReference>
<dbReference type="InterPro" id="IPR036928">
    <property type="entry name" value="AS_sf"/>
</dbReference>
<dbReference type="InterPro" id="IPR023631">
    <property type="entry name" value="Amidase_dom"/>
</dbReference>
<sequence>MTRLLIHRRSLYVRRMSEQQGDMPELWMLSATELARQIRTGQVSSREVVQAHLRRINEINPVVNALTAVLDEQALAAADAVDQALRYGEEPGPLCGIPMTVKENIDVAGSATTQGIAALRDAIATQDAPHIAELRAAGAIPIARTNMPEFGMRWHTTNGLHGATRNPWSAEHTPGGSSGGDAVAVATGLAPLGLGTDGAGSLRWPAQCCGVAALKPSLGRVAQSDGRRPTPFAFQLLGVHGPIARHVDDLRLAFTHICASDGGDPWHAPVPLNGPPVSRPIRVSMVTAPGGIDIHPAVRHALQRAADLLTDAGYVIEECDAPALERAGEIYTQIMASYGRVQRKQPPVETVASDDFARFWHVYEPIWTRAQGEPAFDPMMERAAIARVWSDWFGRTPLVLAPIRTQPAFVLGCDLDPVCLSDFPATMRLAVAVNLLGLPAVAIPTGETDGLPHAVQVIAPRFREDLCLDAAAAIEARIPPFTPIDPHPNLASNSSATVA</sequence>
<dbReference type="InterPro" id="IPR052739">
    <property type="entry name" value="FAAH2"/>
</dbReference>
<dbReference type="PANTHER" id="PTHR43372:SF4">
    <property type="entry name" value="FATTY-ACID AMIDE HYDROLASE 2"/>
    <property type="match status" value="1"/>
</dbReference>
<dbReference type="PROSITE" id="PS00571">
    <property type="entry name" value="AMIDASES"/>
    <property type="match status" value="1"/>
</dbReference>
<dbReference type="InterPro" id="IPR020556">
    <property type="entry name" value="Amidase_CS"/>
</dbReference>
<dbReference type="STRING" id="369723.Strop_3411"/>
<dbReference type="EMBL" id="CP000667">
    <property type="protein sequence ID" value="ABP55843.1"/>
    <property type="molecule type" value="Genomic_DNA"/>
</dbReference>
<proteinExistence type="predicted"/>
<name>A4XDM4_SALTO</name>
<reference evidence="3" key="1">
    <citation type="journal article" date="2007" name="Proc. Natl. Acad. Sci. U.S.A.">
        <title>Genome sequencing reveals complex secondary metabolome in the marine actinomycete Salinispora tropica.</title>
        <authorList>
            <person name="Udwary D.W."/>
            <person name="Zeigler L."/>
            <person name="Asolkar R.N."/>
            <person name="Singan V."/>
            <person name="Lapidus A."/>
            <person name="Fenical W."/>
            <person name="Jensen P.R."/>
            <person name="Moore B.S."/>
        </authorList>
    </citation>
    <scope>NUCLEOTIDE SEQUENCE [LARGE SCALE GENOMIC DNA]</scope>
    <source>
        <strain evidence="3">ATCC BAA-916 / DSM 44818 / CNB-440</strain>
    </source>
</reference>
<feature type="domain" description="Amidase" evidence="1">
    <location>
        <begin position="47"/>
        <end position="468"/>
    </location>
</feature>
<keyword evidence="3" id="KW-1185">Reference proteome</keyword>
<evidence type="ECO:0000313" key="2">
    <source>
        <dbReference type="EMBL" id="ABP55843.1"/>
    </source>
</evidence>
<organism evidence="2 3">
    <name type="scientific">Salinispora tropica (strain ATCC BAA-916 / DSM 44818 / JCM 13857 / NBRC 105044 / CNB-440)</name>
    <dbReference type="NCBI Taxonomy" id="369723"/>
    <lineage>
        <taxon>Bacteria</taxon>
        <taxon>Bacillati</taxon>
        <taxon>Actinomycetota</taxon>
        <taxon>Actinomycetes</taxon>
        <taxon>Micromonosporales</taxon>
        <taxon>Micromonosporaceae</taxon>
        <taxon>Salinispora</taxon>
    </lineage>
</organism>
<evidence type="ECO:0000259" key="1">
    <source>
        <dbReference type="Pfam" id="PF01425"/>
    </source>
</evidence>
<dbReference type="AlphaFoldDB" id="A4XDM4"/>
<dbReference type="GO" id="GO:0012505">
    <property type="term" value="C:endomembrane system"/>
    <property type="evidence" value="ECO:0007669"/>
    <property type="project" value="TreeGrafter"/>
</dbReference>
<dbReference type="eggNOG" id="COG0154">
    <property type="taxonomic scope" value="Bacteria"/>
</dbReference>
<dbReference type="PIRSF" id="PIRSF001221">
    <property type="entry name" value="Amidase_fungi"/>
    <property type="match status" value="1"/>
</dbReference>
<dbReference type="SUPFAM" id="SSF75304">
    <property type="entry name" value="Amidase signature (AS) enzymes"/>
    <property type="match status" value="1"/>
</dbReference>
<dbReference type="Proteomes" id="UP000000235">
    <property type="component" value="Chromosome"/>
</dbReference>
<dbReference type="NCBIfam" id="NF005687">
    <property type="entry name" value="PRK07487.1"/>
    <property type="match status" value="1"/>
</dbReference>
<gene>
    <name evidence="2" type="ordered locus">Strop_3411</name>
</gene>
<dbReference type="HOGENOM" id="CLU_009600_0_4_11"/>